<evidence type="ECO:0000313" key="1">
    <source>
        <dbReference type="EMBL" id="KAG6953548.1"/>
    </source>
</evidence>
<dbReference type="AlphaFoldDB" id="A0A8T1U2B6"/>
<accession>A0A8T1U2B6</accession>
<dbReference type="VEuPathDB" id="FungiDB:PC110_g3120"/>
<protein>
    <submittedName>
        <fullName evidence="1">Uncharacterized protein</fullName>
    </submittedName>
</protein>
<name>A0A8T1U2B6_9STRA</name>
<proteinExistence type="predicted"/>
<reference evidence="1" key="1">
    <citation type="submission" date="2021-01" db="EMBL/GenBank/DDBJ databases">
        <title>Phytophthora aleatoria, a newly-described species from Pinus radiata is distinct from Phytophthora cactorum isolates based on comparative genomics.</title>
        <authorList>
            <person name="Mcdougal R."/>
            <person name="Panda P."/>
            <person name="Williams N."/>
            <person name="Studholme D.J."/>
        </authorList>
    </citation>
    <scope>NUCLEOTIDE SEQUENCE</scope>
    <source>
        <strain evidence="1">NZFS 3830</strain>
    </source>
</reference>
<dbReference type="EMBL" id="JAENGZ010000817">
    <property type="protein sequence ID" value="KAG6953548.1"/>
    <property type="molecule type" value="Genomic_DNA"/>
</dbReference>
<dbReference type="Proteomes" id="UP000688947">
    <property type="component" value="Unassembled WGS sequence"/>
</dbReference>
<sequence length="280" mass="32267">MKEAESLIEAGRRYIQSTCCSLTNAQEISAPLAALIVERGSPFYRCVGFEKLFLRTFVEVLFEQSDLDVILSSDDRDKTFKPGSSYMDYIFRLQELKDVALMEFSQKLEKKASESGKTFLSHHAQNATHSLHKREKEVVLAVLGDHLPNVRMSRGEILLEEVRKFQKTIMVLFKPFRGSSDFVAESESVETMFKGWWRHEALQMRDGMLNIQMIIMNPDSLTGSVPMMMWREIVTAPKINMRSSQVHHQMTKMRPATCYQKMTRCMILQRSGLQRGILVL</sequence>
<dbReference type="OrthoDB" id="3050185at2759"/>
<comment type="caution">
    <text evidence="1">The sequence shown here is derived from an EMBL/GenBank/DDBJ whole genome shotgun (WGS) entry which is preliminary data.</text>
</comment>
<organism evidence="1 2">
    <name type="scientific">Phytophthora cactorum</name>
    <dbReference type="NCBI Taxonomy" id="29920"/>
    <lineage>
        <taxon>Eukaryota</taxon>
        <taxon>Sar</taxon>
        <taxon>Stramenopiles</taxon>
        <taxon>Oomycota</taxon>
        <taxon>Peronosporomycetes</taxon>
        <taxon>Peronosporales</taxon>
        <taxon>Peronosporaceae</taxon>
        <taxon>Phytophthora</taxon>
    </lineage>
</organism>
<gene>
    <name evidence="1" type="ORF">JG687_00012328</name>
</gene>
<evidence type="ECO:0000313" key="2">
    <source>
        <dbReference type="Proteomes" id="UP000688947"/>
    </source>
</evidence>